<evidence type="ECO:0000313" key="3">
    <source>
        <dbReference type="Proteomes" id="UP000078534"/>
    </source>
</evidence>
<protein>
    <submittedName>
        <fullName evidence="2">Uncharacterized protein</fullName>
    </submittedName>
</protein>
<reference evidence="3" key="1">
    <citation type="submission" date="2016-04" db="EMBL/GenBank/DDBJ databases">
        <authorList>
            <person name="Lyu Z."/>
            <person name="Lyu W."/>
        </authorList>
    </citation>
    <scope>NUCLEOTIDE SEQUENCE [LARGE SCALE GENOMIC DNA]</scope>
    <source>
        <strain evidence="3">C44</strain>
    </source>
</reference>
<feature type="region of interest" description="Disordered" evidence="1">
    <location>
        <begin position="33"/>
        <end position="64"/>
    </location>
</feature>
<keyword evidence="3" id="KW-1185">Reference proteome</keyword>
<dbReference type="Proteomes" id="UP000078534">
    <property type="component" value="Unassembled WGS sequence"/>
</dbReference>
<proteinExistence type="predicted"/>
<organism evidence="2 3">
    <name type="scientific">Metabacillus litoralis</name>
    <dbReference type="NCBI Taxonomy" id="152268"/>
    <lineage>
        <taxon>Bacteria</taxon>
        <taxon>Bacillati</taxon>
        <taxon>Bacillota</taxon>
        <taxon>Bacilli</taxon>
        <taxon>Bacillales</taxon>
        <taxon>Bacillaceae</taxon>
        <taxon>Metabacillus</taxon>
    </lineage>
</organism>
<evidence type="ECO:0000313" key="2">
    <source>
        <dbReference type="EMBL" id="OAS87749.1"/>
    </source>
</evidence>
<dbReference type="OrthoDB" id="9986622at2"/>
<accession>A0A179T3S1</accession>
<dbReference type="RefSeq" id="WP_066329398.1">
    <property type="nucleotide sequence ID" value="NZ_LWSG01000007.1"/>
</dbReference>
<name>A0A179T3S1_9BACI</name>
<gene>
    <name evidence="2" type="ORF">A6K24_18585</name>
</gene>
<feature type="compositionally biased region" description="Polar residues" evidence="1">
    <location>
        <begin position="47"/>
        <end position="57"/>
    </location>
</feature>
<dbReference type="AlphaFoldDB" id="A0A179T3S1"/>
<evidence type="ECO:0000256" key="1">
    <source>
        <dbReference type="SAM" id="MobiDB-lite"/>
    </source>
</evidence>
<dbReference type="EMBL" id="LWSG01000007">
    <property type="protein sequence ID" value="OAS87749.1"/>
    <property type="molecule type" value="Genomic_DNA"/>
</dbReference>
<comment type="caution">
    <text evidence="2">The sequence shown here is derived from an EMBL/GenBank/DDBJ whole genome shotgun (WGS) entry which is preliminary data.</text>
</comment>
<sequence length="64" mass="7448">MNTRHYVIFAIILIFICTLGSAYAFKEEPKPIEIHTPQRKIERQLPTPDQTSFNQSNADERSLK</sequence>